<keyword evidence="9 10" id="KW-0961">Cell wall biogenesis/degradation</keyword>
<dbReference type="Pfam" id="PF08245">
    <property type="entry name" value="Mur_ligase_M"/>
    <property type="match status" value="1"/>
</dbReference>
<keyword evidence="3 10" id="KW-0132">Cell division</keyword>
<dbReference type="EMBL" id="DAEQIJ010000016">
    <property type="protein sequence ID" value="HBH2621219.1"/>
    <property type="molecule type" value="Genomic_DNA"/>
</dbReference>
<proteinExistence type="inferred from homology"/>
<feature type="binding site" evidence="10">
    <location>
        <begin position="114"/>
        <end position="120"/>
    </location>
    <ligand>
        <name>ATP</name>
        <dbReference type="ChEBI" id="CHEBI:30616"/>
    </ligand>
</feature>
<dbReference type="InterPro" id="IPR005863">
    <property type="entry name" value="UDP-N-AcMur_synth"/>
</dbReference>
<evidence type="ECO:0000256" key="2">
    <source>
        <dbReference type="ARBA" id="ARBA00022598"/>
    </source>
</evidence>
<name>A0A069ACP8_CLODI</name>
<dbReference type="EMBL" id="LK933316">
    <property type="protein sequence ID" value="CDT63742.1"/>
    <property type="molecule type" value="Genomic_DNA"/>
</dbReference>
<evidence type="ECO:0000256" key="1">
    <source>
        <dbReference type="ARBA" id="ARBA00022490"/>
    </source>
</evidence>
<dbReference type="InterPro" id="IPR000713">
    <property type="entry name" value="Mur_ligase_N"/>
</dbReference>
<dbReference type="SUPFAM" id="SSF53623">
    <property type="entry name" value="MurD-like peptide ligases, catalytic domain"/>
    <property type="match status" value="1"/>
</dbReference>
<dbReference type="EMBL" id="LK932505">
    <property type="protein sequence ID" value="CDS84998.1"/>
    <property type="molecule type" value="Genomic_DNA"/>
</dbReference>
<evidence type="ECO:0000256" key="7">
    <source>
        <dbReference type="ARBA" id="ARBA00022984"/>
    </source>
</evidence>
<dbReference type="Proteomes" id="UP000879542">
    <property type="component" value="Unassembled WGS sequence"/>
</dbReference>
<keyword evidence="7 10" id="KW-0573">Peptidoglycan synthesis</keyword>
<dbReference type="InterPro" id="IPR013221">
    <property type="entry name" value="Mur_ligase_cen"/>
</dbReference>
<keyword evidence="6 10" id="KW-0133">Cell shape</keyword>
<dbReference type="InterPro" id="IPR036565">
    <property type="entry name" value="Mur-like_cat_sf"/>
</dbReference>
<evidence type="ECO:0000313" key="19">
    <source>
        <dbReference type="EMBL" id="HBH2622405.1"/>
    </source>
</evidence>
<dbReference type="SUPFAM" id="SSF53244">
    <property type="entry name" value="MurD-like peptide ligases, peptide-binding domain"/>
    <property type="match status" value="1"/>
</dbReference>
<dbReference type="GO" id="GO:0071555">
    <property type="term" value="P:cell wall organization"/>
    <property type="evidence" value="ECO:0007669"/>
    <property type="project" value="UniProtKB-KW"/>
</dbReference>
<keyword evidence="5 10" id="KW-0067">ATP-binding</keyword>
<evidence type="ECO:0000313" key="17">
    <source>
        <dbReference type="EMBL" id="CDT63742.1"/>
    </source>
</evidence>
<dbReference type="Pfam" id="PF01225">
    <property type="entry name" value="Mur_ligase"/>
    <property type="match status" value="1"/>
</dbReference>
<evidence type="ECO:0000313" key="18">
    <source>
        <dbReference type="EMBL" id="HBH2621219.1"/>
    </source>
</evidence>
<dbReference type="Pfam" id="PF02875">
    <property type="entry name" value="Mur_ligase_C"/>
    <property type="match status" value="1"/>
</dbReference>
<evidence type="ECO:0000256" key="4">
    <source>
        <dbReference type="ARBA" id="ARBA00022741"/>
    </source>
</evidence>
<dbReference type="GO" id="GO:0047480">
    <property type="term" value="F:UDP-N-acetylmuramoyl-tripeptide-D-alanyl-D-alanine ligase activity"/>
    <property type="evidence" value="ECO:0007669"/>
    <property type="project" value="UniProtKB-UniRule"/>
</dbReference>
<sequence length="457" mass="51052">MECLTIKELVLATNGKLIYGDYNDCVSDIVIDSREANAQNAFVAIVGENLDGHTFMKSAYDSGCKTFIKNESNGIKLESSDINLIEVKDTSLALGDISKYYKEKFDIPFIGVTGSVGKTTTRDMIYSAISAKLNILKNEKNLNNHFGVPLTLFNLNKEHECAVIEMGMSGFNEIKYLVDIVNPKIAVISNIGLSHVEKLGSQEGILKAKMEITSNFDETNTLIVNGDDKFLSTLKEKEHVYKLKTFGFNKNNDVYCESYTMEEDSLTFICVINGKKEEIFIPTIGEHNIYNAMSAILVGLCLNISLDYIKKGLKNFKGTKMRLDIIKNEKLTIINDSYNASPDSMDAALKILGRYKGRRVAILGDILEMGEISEYGHRLVGKSSMNNTDIIITIGENSVFIGEEAKQLGFNSANIYHFENREDVFNKLNELVKTGDTILVKGSRGMRLEKIVEYLNK</sequence>
<feature type="domain" description="Mur ligase C-terminal" evidence="13">
    <location>
        <begin position="321"/>
        <end position="444"/>
    </location>
</feature>
<evidence type="ECO:0000256" key="9">
    <source>
        <dbReference type="ARBA" id="ARBA00023316"/>
    </source>
</evidence>
<feature type="domain" description="Mur ligase central" evidence="14">
    <location>
        <begin position="112"/>
        <end position="298"/>
    </location>
</feature>
<dbReference type="GO" id="GO:0008360">
    <property type="term" value="P:regulation of cell shape"/>
    <property type="evidence" value="ECO:0007669"/>
    <property type="project" value="UniProtKB-KW"/>
</dbReference>
<dbReference type="PATRIC" id="fig|1496.1373.peg.179"/>
<dbReference type="GO" id="GO:0009252">
    <property type="term" value="P:peptidoglycan biosynthetic process"/>
    <property type="evidence" value="ECO:0007669"/>
    <property type="project" value="UniProtKB-UniRule"/>
</dbReference>
<evidence type="ECO:0000259" key="13">
    <source>
        <dbReference type="Pfam" id="PF02875"/>
    </source>
</evidence>
<dbReference type="EC" id="6.3.2.10" evidence="10 11"/>
<evidence type="ECO:0000256" key="3">
    <source>
        <dbReference type="ARBA" id="ARBA00022618"/>
    </source>
</evidence>
<dbReference type="NCBIfam" id="TIGR01143">
    <property type="entry name" value="murF"/>
    <property type="match status" value="1"/>
</dbReference>
<comment type="catalytic activity">
    <reaction evidence="10 11">
        <text>D-alanyl-D-alanine + UDP-N-acetyl-alpha-D-muramoyl-L-alanyl-gamma-D-glutamyl-meso-2,6-diaminopimelate + ATP = UDP-N-acetyl-alpha-D-muramoyl-L-alanyl-gamma-D-glutamyl-meso-2,6-diaminopimeloyl-D-alanyl-D-alanine + ADP + phosphate + H(+)</text>
        <dbReference type="Rhea" id="RHEA:28374"/>
        <dbReference type="ChEBI" id="CHEBI:15378"/>
        <dbReference type="ChEBI" id="CHEBI:30616"/>
        <dbReference type="ChEBI" id="CHEBI:43474"/>
        <dbReference type="ChEBI" id="CHEBI:57822"/>
        <dbReference type="ChEBI" id="CHEBI:61386"/>
        <dbReference type="ChEBI" id="CHEBI:83905"/>
        <dbReference type="ChEBI" id="CHEBI:456216"/>
        <dbReference type="EC" id="6.3.2.10"/>
    </reaction>
</comment>
<dbReference type="InterPro" id="IPR035911">
    <property type="entry name" value="MurE/MurF_N"/>
</dbReference>
<evidence type="ECO:0000259" key="12">
    <source>
        <dbReference type="Pfam" id="PF01225"/>
    </source>
</evidence>
<comment type="function">
    <text evidence="10 11">Involved in cell wall formation. Catalyzes the final step in the synthesis of UDP-N-acetylmuramoyl-pentapeptide, the precursor of murein.</text>
</comment>
<evidence type="ECO:0000313" key="15">
    <source>
        <dbReference type="EMBL" id="CDS84998.1"/>
    </source>
</evidence>
<dbReference type="AlphaFoldDB" id="A0A069ACP8"/>
<reference evidence="18" key="2">
    <citation type="journal article" date="2018" name="Genome Biol.">
        <title>SKESA: strategic k-mer extension for scrupulous assemblies.</title>
        <authorList>
            <person name="Souvorov A."/>
            <person name="Agarwala R."/>
            <person name="Lipman D.J."/>
        </authorList>
    </citation>
    <scope>NUCLEOTIDE SEQUENCE</scope>
    <source>
        <strain evidence="18">Clostridioides</strain>
    </source>
</reference>
<keyword evidence="4 10" id="KW-0547">Nucleotide-binding</keyword>
<keyword evidence="1 10" id="KW-0963">Cytoplasm</keyword>
<dbReference type="Gene3D" id="3.40.1190.10">
    <property type="entry name" value="Mur-like, catalytic domain"/>
    <property type="match status" value="1"/>
</dbReference>
<dbReference type="HAMAP" id="MF_02019">
    <property type="entry name" value="MurF"/>
    <property type="match status" value="1"/>
</dbReference>
<dbReference type="Gene3D" id="3.40.1390.10">
    <property type="entry name" value="MurE/MurF, N-terminal domain"/>
    <property type="match status" value="1"/>
</dbReference>
<feature type="domain" description="Mur ligase N-terminal catalytic" evidence="12">
    <location>
        <begin position="29"/>
        <end position="101"/>
    </location>
</feature>
<keyword evidence="8 10" id="KW-0131">Cell cycle</keyword>
<protein>
    <recommendedName>
        <fullName evidence="10 11">UDP-N-acetylmuramoyl-tripeptide--D-alanyl-D-alanine ligase</fullName>
        <ecNumber evidence="10 11">6.3.2.10</ecNumber>
    </recommendedName>
    <alternativeName>
        <fullName evidence="10">D-alanyl-D-alanine-adding enzyme</fullName>
    </alternativeName>
</protein>
<evidence type="ECO:0000259" key="14">
    <source>
        <dbReference type="Pfam" id="PF08245"/>
    </source>
</evidence>
<dbReference type="Gene3D" id="3.90.190.20">
    <property type="entry name" value="Mur ligase, C-terminal domain"/>
    <property type="match status" value="1"/>
</dbReference>
<accession>A0A069ACP8</accession>
<dbReference type="EMBL" id="DAEQIJ010000070">
    <property type="protein sequence ID" value="HBH2622405.1"/>
    <property type="molecule type" value="Genomic_DNA"/>
</dbReference>
<dbReference type="GO" id="GO:0005524">
    <property type="term" value="F:ATP binding"/>
    <property type="evidence" value="ECO:0007669"/>
    <property type="project" value="UniProtKB-UniRule"/>
</dbReference>
<comment type="similarity">
    <text evidence="10">Belongs to the MurCDEF family. MurF subfamily.</text>
</comment>
<keyword evidence="2 10" id="KW-0436">Ligase</keyword>
<dbReference type="InterPro" id="IPR051046">
    <property type="entry name" value="MurCDEF_CellWall_CoF430Synth"/>
</dbReference>
<dbReference type="RefSeq" id="WP_003427003.1">
    <property type="nucleotide sequence ID" value="NZ_AP025558.1"/>
</dbReference>
<evidence type="ECO:0000256" key="5">
    <source>
        <dbReference type="ARBA" id="ARBA00022840"/>
    </source>
</evidence>
<dbReference type="GO" id="GO:0051301">
    <property type="term" value="P:cell division"/>
    <property type="evidence" value="ECO:0007669"/>
    <property type="project" value="UniProtKB-KW"/>
</dbReference>
<dbReference type="SUPFAM" id="SSF63418">
    <property type="entry name" value="MurE/MurF N-terminal domain"/>
    <property type="match status" value="1"/>
</dbReference>
<evidence type="ECO:0000256" key="11">
    <source>
        <dbReference type="RuleBase" id="RU004136"/>
    </source>
</evidence>
<comment type="subcellular location">
    <subcellularLocation>
        <location evidence="10 11">Cytoplasm</location>
    </subcellularLocation>
</comment>
<evidence type="ECO:0000256" key="10">
    <source>
        <dbReference type="HAMAP-Rule" id="MF_02019"/>
    </source>
</evidence>
<evidence type="ECO:0000256" key="8">
    <source>
        <dbReference type="ARBA" id="ARBA00023306"/>
    </source>
</evidence>
<dbReference type="PANTHER" id="PTHR43024:SF1">
    <property type="entry name" value="UDP-N-ACETYLMURAMOYL-TRIPEPTIDE--D-ALANYL-D-ALANINE LIGASE"/>
    <property type="match status" value="1"/>
</dbReference>
<reference evidence="16" key="1">
    <citation type="submission" date="2014-07" db="EMBL/GenBank/DDBJ databases">
        <authorList>
            <person name="Monot Marc"/>
        </authorList>
    </citation>
    <scope>NUCLEOTIDE SEQUENCE</scope>
    <source>
        <strain evidence="17">7032989</strain>
        <strain evidence="16">7032994</strain>
    </source>
</reference>
<dbReference type="GO" id="GO:0005737">
    <property type="term" value="C:cytoplasm"/>
    <property type="evidence" value="ECO:0007669"/>
    <property type="project" value="UniProtKB-SubCell"/>
</dbReference>
<evidence type="ECO:0000256" key="6">
    <source>
        <dbReference type="ARBA" id="ARBA00022960"/>
    </source>
</evidence>
<dbReference type="EMBL" id="LK932407">
    <property type="protein sequence ID" value="CDS88635.1"/>
    <property type="molecule type" value="Genomic_DNA"/>
</dbReference>
<dbReference type="InterPro" id="IPR036615">
    <property type="entry name" value="Mur_ligase_C_dom_sf"/>
</dbReference>
<evidence type="ECO:0000313" key="16">
    <source>
        <dbReference type="EMBL" id="CDS88635.1"/>
    </source>
</evidence>
<dbReference type="PANTHER" id="PTHR43024">
    <property type="entry name" value="UDP-N-ACETYLMURAMOYL-TRIPEPTIDE--D-ALANYL-D-ALANINE LIGASE"/>
    <property type="match status" value="1"/>
</dbReference>
<dbReference type="InterPro" id="IPR004101">
    <property type="entry name" value="Mur_ligase_C"/>
</dbReference>
<comment type="pathway">
    <text evidence="10 11">Cell wall biogenesis; peptidoglycan biosynthesis.</text>
</comment>
<gene>
    <name evidence="10 15" type="primary">murF</name>
    <name evidence="17" type="ORF">BN1095_620009</name>
    <name evidence="15" type="ORF">BN1096_520043</name>
    <name evidence="16" type="ORF">BN1097_680140</name>
    <name evidence="18" type="ORF">KRQ00_003005</name>
    <name evidence="19" type="ORF">KRQ00_004284</name>
</gene>
<dbReference type="UniPathway" id="UPA00219"/>
<organism evidence="16">
    <name type="scientific">Clostridioides difficile</name>
    <name type="common">Peptoclostridium difficile</name>
    <dbReference type="NCBI Taxonomy" id="1496"/>
    <lineage>
        <taxon>Bacteria</taxon>
        <taxon>Bacillati</taxon>
        <taxon>Bacillota</taxon>
        <taxon>Clostridia</taxon>
        <taxon>Peptostreptococcales</taxon>
        <taxon>Peptostreptococcaceae</taxon>
        <taxon>Clostridioides</taxon>
    </lineage>
</organism>
<reference evidence="18" key="3">
    <citation type="submission" date="2021-06" db="EMBL/GenBank/DDBJ databases">
        <authorList>
            <consortium name="NCBI Pathogen Detection Project"/>
        </authorList>
    </citation>
    <scope>NUCLEOTIDE SEQUENCE</scope>
    <source>
        <strain evidence="18">Clostridioides</strain>
    </source>
</reference>